<gene>
    <name evidence="3" type="ORF">N5C70_15505</name>
</gene>
<sequence length="362" mass="41585">MGSAVLQWRYQSSDSREQGTAKRHDQTIHPTRQHLAQVRGRTLVRRTAGQAASRRDGDRLPKKVKRTARGEGETEEGREEKVLIISALRTCFPLDGLLKLAGLARSTYYYQRKLMAAGDKLAALKDRIREIQQRHKGRYGYRRMTATLHSVGHAVNSKVVRRLMAELDLKCTVRVKKYKSYRGEPGRIAPNKMERKFTAEEPNRRWVTDVTEFKVAGEKLYLSPVLDLFNGEIVAHQIDTSPHYPLVGQMLKQALSRLPEGARPMLHSDQGWQYQYYRYRNRLEEMGLEQSMSRKGNCLDNARMESFFGTLKTEMYHAQRFASIEDLSAAIDEYIDYYNHDRIKMGLAGLSPVAYRNQAAAA</sequence>
<evidence type="ECO:0000256" key="1">
    <source>
        <dbReference type="SAM" id="MobiDB-lite"/>
    </source>
</evidence>
<feature type="domain" description="Integrase catalytic" evidence="2">
    <location>
        <begin position="198"/>
        <end position="360"/>
    </location>
</feature>
<proteinExistence type="predicted"/>
<dbReference type="PANTHER" id="PTHR46889:SF4">
    <property type="entry name" value="TRANSPOSASE INSO FOR INSERTION SEQUENCE ELEMENT IS911B-RELATED"/>
    <property type="match status" value="1"/>
</dbReference>
<dbReference type="EMBL" id="JAOCBV010000001">
    <property type="protein sequence ID" value="MDH0758106.1"/>
    <property type="molecule type" value="Genomic_DNA"/>
</dbReference>
<dbReference type="InterPro" id="IPR050900">
    <property type="entry name" value="Transposase_IS3/IS150/IS904"/>
</dbReference>
<reference evidence="3 4" key="1">
    <citation type="submission" date="2022-09" db="EMBL/GenBank/DDBJ databases">
        <title>Intensive care unit water sources are persistently colonized with multi-drug resistant bacteria and are the site of extensive horizontal gene transfer of antibiotic resistance genes.</title>
        <authorList>
            <person name="Diorio-Toth L."/>
        </authorList>
    </citation>
    <scope>NUCLEOTIDE SEQUENCE [LARGE SCALE GENOMIC DNA]</scope>
    <source>
        <strain evidence="3 4">GD03901</strain>
    </source>
</reference>
<dbReference type="InterPro" id="IPR036397">
    <property type="entry name" value="RNaseH_sf"/>
</dbReference>
<organism evidence="3 4">
    <name type="scientific">Pseudomonas juntendi</name>
    <dbReference type="NCBI Taxonomy" id="2666183"/>
    <lineage>
        <taxon>Bacteria</taxon>
        <taxon>Pseudomonadati</taxon>
        <taxon>Pseudomonadota</taxon>
        <taxon>Gammaproteobacteria</taxon>
        <taxon>Pseudomonadales</taxon>
        <taxon>Pseudomonadaceae</taxon>
        <taxon>Pseudomonas</taxon>
    </lineage>
</organism>
<evidence type="ECO:0000259" key="2">
    <source>
        <dbReference type="PROSITE" id="PS50994"/>
    </source>
</evidence>
<dbReference type="Proteomes" id="UP001160152">
    <property type="component" value="Unassembled WGS sequence"/>
</dbReference>
<accession>A0ABD4YF52</accession>
<protein>
    <submittedName>
        <fullName evidence="3">IS3 family transposase</fullName>
    </submittedName>
</protein>
<dbReference type="Pfam" id="PF13276">
    <property type="entry name" value="HTH_21"/>
    <property type="match status" value="1"/>
</dbReference>
<dbReference type="InterPro" id="IPR048020">
    <property type="entry name" value="Transpos_IS3"/>
</dbReference>
<name>A0ABD4YF52_9PSED</name>
<dbReference type="SUPFAM" id="SSF53098">
    <property type="entry name" value="Ribonuclease H-like"/>
    <property type="match status" value="1"/>
</dbReference>
<feature type="region of interest" description="Disordered" evidence="1">
    <location>
        <begin position="1"/>
        <end position="76"/>
    </location>
</feature>
<feature type="compositionally biased region" description="Basic and acidic residues" evidence="1">
    <location>
        <begin position="14"/>
        <end position="27"/>
    </location>
</feature>
<evidence type="ECO:0000313" key="4">
    <source>
        <dbReference type="Proteomes" id="UP001160152"/>
    </source>
</evidence>
<dbReference type="AlphaFoldDB" id="A0ABD4YF52"/>
<evidence type="ECO:0000313" key="3">
    <source>
        <dbReference type="EMBL" id="MDH0758106.1"/>
    </source>
</evidence>
<dbReference type="Pfam" id="PF13333">
    <property type="entry name" value="rve_2"/>
    <property type="match status" value="1"/>
</dbReference>
<dbReference type="Gene3D" id="3.30.420.10">
    <property type="entry name" value="Ribonuclease H-like superfamily/Ribonuclease H"/>
    <property type="match status" value="1"/>
</dbReference>
<dbReference type="InterPro" id="IPR001584">
    <property type="entry name" value="Integrase_cat-core"/>
</dbReference>
<dbReference type="PANTHER" id="PTHR46889">
    <property type="entry name" value="TRANSPOSASE INSF FOR INSERTION SEQUENCE IS3B-RELATED"/>
    <property type="match status" value="1"/>
</dbReference>
<dbReference type="InterPro" id="IPR025948">
    <property type="entry name" value="HTH-like_dom"/>
</dbReference>
<comment type="caution">
    <text evidence="3">The sequence shown here is derived from an EMBL/GenBank/DDBJ whole genome shotgun (WGS) entry which is preliminary data.</text>
</comment>
<dbReference type="NCBIfam" id="NF033516">
    <property type="entry name" value="transpos_IS3"/>
    <property type="match status" value="1"/>
</dbReference>
<dbReference type="PROSITE" id="PS50994">
    <property type="entry name" value="INTEGRASE"/>
    <property type="match status" value="1"/>
</dbReference>
<dbReference type="Pfam" id="PF00665">
    <property type="entry name" value="rve"/>
    <property type="match status" value="1"/>
</dbReference>
<dbReference type="InterPro" id="IPR012337">
    <property type="entry name" value="RNaseH-like_sf"/>
</dbReference>